<dbReference type="EMBL" id="NIVC01000763">
    <property type="protein sequence ID" value="PAA77109.1"/>
    <property type="molecule type" value="Genomic_DNA"/>
</dbReference>
<feature type="compositionally biased region" description="Pro residues" evidence="2">
    <location>
        <begin position="646"/>
        <end position="656"/>
    </location>
</feature>
<dbReference type="GO" id="GO:0005794">
    <property type="term" value="C:Golgi apparatus"/>
    <property type="evidence" value="ECO:0007669"/>
    <property type="project" value="TreeGrafter"/>
</dbReference>
<dbReference type="SMART" id="SM00755">
    <property type="entry name" value="Grip"/>
    <property type="match status" value="1"/>
</dbReference>
<dbReference type="PANTHER" id="PTHR19327">
    <property type="entry name" value="GOLGIN"/>
    <property type="match status" value="1"/>
</dbReference>
<dbReference type="PROSITE" id="PS50913">
    <property type="entry name" value="GRIP"/>
    <property type="match status" value="1"/>
</dbReference>
<dbReference type="Gene3D" id="1.10.220.60">
    <property type="entry name" value="GRIP domain"/>
    <property type="match status" value="1"/>
</dbReference>
<dbReference type="STRING" id="282301.A0A267FVS3"/>
<organism evidence="4 5">
    <name type="scientific">Macrostomum lignano</name>
    <dbReference type="NCBI Taxonomy" id="282301"/>
    <lineage>
        <taxon>Eukaryota</taxon>
        <taxon>Metazoa</taxon>
        <taxon>Spiralia</taxon>
        <taxon>Lophotrochozoa</taxon>
        <taxon>Platyhelminthes</taxon>
        <taxon>Rhabditophora</taxon>
        <taxon>Macrostomorpha</taxon>
        <taxon>Macrostomida</taxon>
        <taxon>Macrostomidae</taxon>
        <taxon>Macrostomum</taxon>
    </lineage>
</organism>
<feature type="region of interest" description="Disordered" evidence="2">
    <location>
        <begin position="1"/>
        <end position="78"/>
    </location>
</feature>
<dbReference type="AlphaFoldDB" id="A0A267FVS3"/>
<dbReference type="Proteomes" id="UP000215902">
    <property type="component" value="Unassembled WGS sequence"/>
</dbReference>
<protein>
    <recommendedName>
        <fullName evidence="3">GRIP domain-containing protein</fullName>
    </recommendedName>
</protein>
<reference evidence="4 5" key="1">
    <citation type="submission" date="2017-06" db="EMBL/GenBank/DDBJ databases">
        <title>A platform for efficient transgenesis in Macrostomum lignano, a flatworm model organism for stem cell research.</title>
        <authorList>
            <person name="Berezikov E."/>
        </authorList>
    </citation>
    <scope>NUCLEOTIDE SEQUENCE [LARGE SCALE GENOMIC DNA]</scope>
    <source>
        <strain evidence="4">DV1</strain>
        <tissue evidence="4">Whole organism</tissue>
    </source>
</reference>
<feature type="compositionally biased region" description="Polar residues" evidence="2">
    <location>
        <begin position="210"/>
        <end position="219"/>
    </location>
</feature>
<sequence>MFKKLRQKIEETDGIKKASDSLLGKYMSPGSGQQAEATSLGSESPAFSTASSTPHQLSAAAPAKSRSRQSSIGSAVSETPSSVAAAAAVTAGTGEASATAAAASALESLSRPELLQRLSHAQSLARRYKARLFEADNRLRDVCGSGGGGGGHLLPKLAARDRLIDSLKLQSKLLSEGRPVPDDLLAEIVQAESEVAELTEETPAADLKQKASNGDSSLAKSDHRDREESAEKLRMEIQQLRERLDSKAAELNDLQKQLASLRRTAASPAAGSSSGSDPDASALEGRLRDAEAKLAEAEQRHRDERAIAAEEAAAGKRRLKQQLAELQQQLQAREREAALKDSTGATRESEIRTLKERLDSRLASEKRLREEVKARSAEATTLAEQLRASRQEAESLACECRDHRRQLEAGLSSQIEQLETEQADKLKAAAKEFQDRLDAKEREFQAKFQDAVDRFQEAESRARAAHRLETDELLQGLEARELAEGRLRRQLEAAEAERDAALAELSASQSTSVEEVERLRAELAEAEAGRLAAESTVGELRSQLEAAAASTGTAASGAKTGEGKVLAESGKDAIKSALSTENNGSHWLHGLAGQVDELRTAAVDGRHTGDSVSAEDYEAVKMYAADLQKQLMSVSSELSELRTRGPQPPPPQPPAPVASSRPDRHHTRAFTDIPEVEYLRNVLYKYMLGEKTQTLARVICTVLKFTDYQIQQIMDHEGKRAANWLVTP</sequence>
<dbReference type="Pfam" id="PF01465">
    <property type="entry name" value="GRIP"/>
    <property type="match status" value="1"/>
</dbReference>
<comment type="caution">
    <text evidence="4">The sequence shown here is derived from an EMBL/GenBank/DDBJ whole genome shotgun (WGS) entry which is preliminary data.</text>
</comment>
<evidence type="ECO:0000256" key="2">
    <source>
        <dbReference type="SAM" id="MobiDB-lite"/>
    </source>
</evidence>
<dbReference type="InterPro" id="IPR000237">
    <property type="entry name" value="GRIP_dom"/>
</dbReference>
<evidence type="ECO:0000259" key="3">
    <source>
        <dbReference type="PROSITE" id="PS50913"/>
    </source>
</evidence>
<feature type="compositionally biased region" description="Polar residues" evidence="2">
    <location>
        <begin position="30"/>
        <end position="56"/>
    </location>
</feature>
<keyword evidence="1" id="KW-0175">Coiled coil</keyword>
<feature type="domain" description="GRIP" evidence="3">
    <location>
        <begin position="669"/>
        <end position="716"/>
    </location>
</feature>
<feature type="compositionally biased region" description="Basic and acidic residues" evidence="2">
    <location>
        <begin position="7"/>
        <end position="19"/>
    </location>
</feature>
<evidence type="ECO:0000313" key="4">
    <source>
        <dbReference type="EMBL" id="PAA77109.1"/>
    </source>
</evidence>
<proteinExistence type="predicted"/>
<dbReference type="GO" id="GO:0048193">
    <property type="term" value="P:Golgi vesicle transport"/>
    <property type="evidence" value="ECO:0007669"/>
    <property type="project" value="TreeGrafter"/>
</dbReference>
<dbReference type="GO" id="GO:0031267">
    <property type="term" value="F:small GTPase binding"/>
    <property type="evidence" value="ECO:0007669"/>
    <property type="project" value="TreeGrafter"/>
</dbReference>
<name>A0A267FVS3_9PLAT</name>
<keyword evidence="5" id="KW-1185">Reference proteome</keyword>
<feature type="coiled-coil region" evidence="1">
    <location>
        <begin position="477"/>
        <end position="536"/>
    </location>
</feature>
<accession>A0A267FVS3</accession>
<feature type="compositionally biased region" description="Basic and acidic residues" evidence="2">
    <location>
        <begin position="220"/>
        <end position="231"/>
    </location>
</feature>
<evidence type="ECO:0000313" key="5">
    <source>
        <dbReference type="Proteomes" id="UP000215902"/>
    </source>
</evidence>
<gene>
    <name evidence="4" type="ORF">BOX15_Mlig000362g3</name>
</gene>
<dbReference type="PANTHER" id="PTHR19327:SF0">
    <property type="entry name" value="GOLGIN SUBFAMILY A MEMBER 4"/>
    <property type="match status" value="1"/>
</dbReference>
<feature type="compositionally biased region" description="Low complexity" evidence="2">
    <location>
        <begin position="265"/>
        <end position="282"/>
    </location>
</feature>
<dbReference type="OrthoDB" id="5322683at2759"/>
<feature type="region of interest" description="Disordered" evidence="2">
    <location>
        <begin position="196"/>
        <end position="231"/>
    </location>
</feature>
<dbReference type="SUPFAM" id="SSF101283">
    <property type="entry name" value="GRIP domain"/>
    <property type="match status" value="1"/>
</dbReference>
<evidence type="ECO:0000256" key="1">
    <source>
        <dbReference type="SAM" id="Coils"/>
    </source>
</evidence>
<feature type="region of interest" description="Disordered" evidence="2">
    <location>
        <begin position="635"/>
        <end position="664"/>
    </location>
</feature>
<feature type="region of interest" description="Disordered" evidence="2">
    <location>
        <begin position="262"/>
        <end position="283"/>
    </location>
</feature>